<feature type="domain" description="TraD/TraG TraM recognition site" evidence="4">
    <location>
        <begin position="677"/>
        <end position="749"/>
    </location>
</feature>
<gene>
    <name evidence="6" type="ORF">GCM10012275_59510</name>
</gene>
<reference evidence="6" key="2">
    <citation type="submission" date="2020-09" db="EMBL/GenBank/DDBJ databases">
        <authorList>
            <person name="Sun Q."/>
            <person name="Zhou Y."/>
        </authorList>
    </citation>
    <scope>NUCLEOTIDE SEQUENCE</scope>
    <source>
        <strain evidence="6">CGMCC 4.5737</strain>
    </source>
</reference>
<name>A0A8J3FZ27_9PSEU</name>
<dbReference type="EMBL" id="BMMK01000050">
    <property type="protein sequence ID" value="GGM80960.1"/>
    <property type="molecule type" value="Genomic_DNA"/>
</dbReference>
<feature type="region of interest" description="Disordered" evidence="1">
    <location>
        <begin position="394"/>
        <end position="413"/>
    </location>
</feature>
<protein>
    <recommendedName>
        <fullName evidence="8">Type IV secretion system coupling protein TraD DNA-binding domain-containing protein</fullName>
    </recommendedName>
</protein>
<dbReference type="AlphaFoldDB" id="A0A8J3FZ27"/>
<dbReference type="Pfam" id="PF26449">
    <property type="entry name" value="DUF8128"/>
    <property type="match status" value="1"/>
</dbReference>
<feature type="domain" description="DUF8128" evidence="5">
    <location>
        <begin position="103"/>
        <end position="381"/>
    </location>
</feature>
<dbReference type="Proteomes" id="UP000637578">
    <property type="component" value="Unassembled WGS sequence"/>
</dbReference>
<dbReference type="Pfam" id="PF12696">
    <property type="entry name" value="TraG-D_C"/>
    <property type="match status" value="1"/>
</dbReference>
<evidence type="ECO:0008006" key="8">
    <source>
        <dbReference type="Google" id="ProtNLM"/>
    </source>
</evidence>
<evidence type="ECO:0000313" key="7">
    <source>
        <dbReference type="Proteomes" id="UP000637578"/>
    </source>
</evidence>
<keyword evidence="2" id="KW-0472">Membrane</keyword>
<dbReference type="Pfam" id="PF01935">
    <property type="entry name" value="DUF87"/>
    <property type="match status" value="1"/>
</dbReference>
<evidence type="ECO:0000256" key="2">
    <source>
        <dbReference type="SAM" id="Phobius"/>
    </source>
</evidence>
<dbReference type="PANTHER" id="PTHR30121">
    <property type="entry name" value="UNCHARACTERIZED PROTEIN YJGR-RELATED"/>
    <property type="match status" value="1"/>
</dbReference>
<comment type="caution">
    <text evidence="6">The sequence shown here is derived from an EMBL/GenBank/DDBJ whole genome shotgun (WGS) entry which is preliminary data.</text>
</comment>
<dbReference type="InterPro" id="IPR051162">
    <property type="entry name" value="T4SS_component"/>
</dbReference>
<dbReference type="SUPFAM" id="SSF52540">
    <property type="entry name" value="P-loop containing nucleoside triphosphate hydrolases"/>
    <property type="match status" value="1"/>
</dbReference>
<dbReference type="InterPro" id="IPR058441">
    <property type="entry name" value="DUF8128"/>
</dbReference>
<dbReference type="RefSeq" id="WP_373290078.1">
    <property type="nucleotide sequence ID" value="NZ_BMMK01000050.1"/>
</dbReference>
<dbReference type="CDD" id="cd01127">
    <property type="entry name" value="TrwB_TraG_TraD_VirD4"/>
    <property type="match status" value="2"/>
</dbReference>
<evidence type="ECO:0000256" key="1">
    <source>
        <dbReference type="SAM" id="MobiDB-lite"/>
    </source>
</evidence>
<feature type="region of interest" description="Disordered" evidence="1">
    <location>
        <begin position="797"/>
        <end position="833"/>
    </location>
</feature>
<evidence type="ECO:0000313" key="6">
    <source>
        <dbReference type="EMBL" id="GGM80960.1"/>
    </source>
</evidence>
<reference evidence="6" key="1">
    <citation type="journal article" date="2014" name="Int. J. Syst. Evol. Microbiol.">
        <title>Complete genome sequence of Corynebacterium casei LMG S-19264T (=DSM 44701T), isolated from a smear-ripened cheese.</title>
        <authorList>
            <consortium name="US DOE Joint Genome Institute (JGI-PGF)"/>
            <person name="Walter F."/>
            <person name="Albersmeier A."/>
            <person name="Kalinowski J."/>
            <person name="Ruckert C."/>
        </authorList>
    </citation>
    <scope>NUCLEOTIDE SEQUENCE</scope>
    <source>
        <strain evidence="6">CGMCC 4.5737</strain>
    </source>
</reference>
<feature type="domain" description="Helicase HerA central" evidence="3">
    <location>
        <begin position="419"/>
        <end position="492"/>
    </location>
</feature>
<keyword evidence="2" id="KW-1133">Transmembrane helix</keyword>
<dbReference type="InterPro" id="IPR027417">
    <property type="entry name" value="P-loop_NTPase"/>
</dbReference>
<keyword evidence="7" id="KW-1185">Reference proteome</keyword>
<dbReference type="PANTHER" id="PTHR30121:SF11">
    <property type="entry name" value="AAA+ ATPASE DOMAIN-CONTAINING PROTEIN"/>
    <property type="match status" value="1"/>
</dbReference>
<proteinExistence type="predicted"/>
<dbReference type="InterPro" id="IPR002789">
    <property type="entry name" value="HerA_central"/>
</dbReference>
<dbReference type="InterPro" id="IPR032689">
    <property type="entry name" value="TraG-D_C"/>
</dbReference>
<accession>A0A8J3FZ27</accession>
<keyword evidence="2" id="KW-0812">Transmembrane</keyword>
<evidence type="ECO:0000259" key="4">
    <source>
        <dbReference type="Pfam" id="PF12696"/>
    </source>
</evidence>
<feature type="transmembrane region" description="Helical" evidence="2">
    <location>
        <begin position="35"/>
        <end position="56"/>
    </location>
</feature>
<dbReference type="Gene3D" id="3.40.50.300">
    <property type="entry name" value="P-loop containing nucleotide triphosphate hydrolases"/>
    <property type="match status" value="2"/>
</dbReference>
<organism evidence="6 7">
    <name type="scientific">Longimycelium tulufanense</name>
    <dbReference type="NCBI Taxonomy" id="907463"/>
    <lineage>
        <taxon>Bacteria</taxon>
        <taxon>Bacillati</taxon>
        <taxon>Actinomycetota</taxon>
        <taxon>Actinomycetes</taxon>
        <taxon>Pseudonocardiales</taxon>
        <taxon>Pseudonocardiaceae</taxon>
        <taxon>Longimycelium</taxon>
    </lineage>
</organism>
<evidence type="ECO:0000259" key="3">
    <source>
        <dbReference type="Pfam" id="PF01935"/>
    </source>
</evidence>
<evidence type="ECO:0000259" key="5">
    <source>
        <dbReference type="Pfam" id="PF26449"/>
    </source>
</evidence>
<feature type="region of interest" description="Disordered" evidence="1">
    <location>
        <begin position="250"/>
        <end position="274"/>
    </location>
</feature>
<sequence>MLLLEPAIVDSPIGRLLTDPWGALRSALDAGWSWLYVWGPIVGPVILTVIGGLFAARRWWSDRCQDRLHDQARVVTILAPPTVDFDGAPAVWSNLVGLLRPMWTRLASGQPHLTWEYVFGHDGVAIRLWVPGTVPPGMVERAVEAAWPGAHTRTEQASAPLPVKPQAGRRQLVTGGVLRLARTEALPIRTDFDADPIRALWGAPTGLGVHEAACVQVLARPVTGRRAKQARRAARHLHAGRSTRPVGRLLDLVTPGATPKAPSARSGQPKPDPQTLLEFQAQNRAIVAKQRGAQWETLIRYAVSATVPMETSSEQVGRVRDQLRGRAHAIASAFSGYTEHNHYRRQRLREPEQAMARRRFRRGDLLSVPELAAIAHLPTDEALPGLVRAGARAVPPPPNTPTEGELIRPVGVSDTGHARPVGLQVSDARHHLHVLGATGSGKSTILARMILADAEHGRGAVVIDPKGDLITDVLQRLPEHAADKVVLFDADARGPVPCLNPLEGPKETAVDNLVSVFGRVFSQAWGPRTEDILRAGCLTLRAASESPTLATLPQLLTDPATRARHREKVQEDATLRGFWDWYDQLSDAARAQATAPLLNKLRAFLLRPFVVKAIAAGGSTVDMSTVLDGGLCLARIPKGSLGEDTTRLLGSLIVAQAWQATTARAALPQRERRDAGLYVDEAHNFLNMPYAIDDMLAEARGYRLSMTLAHQHLGQLPRDLKEGISTNARSKIFFNASPEDARELARHTGPRISEHDLAHLGVFHAAARLVVNGEETQPFTVTTRPLPPAVRGRARMVREAAARHTQPLPGQTDETARKQTEPQVTGTDPRRAA</sequence>